<dbReference type="InterPro" id="IPR036163">
    <property type="entry name" value="HMA_dom_sf"/>
</dbReference>
<organism evidence="8 9">
    <name type="scientific">Byssothecium circinans</name>
    <dbReference type="NCBI Taxonomy" id="147558"/>
    <lineage>
        <taxon>Eukaryota</taxon>
        <taxon>Fungi</taxon>
        <taxon>Dikarya</taxon>
        <taxon>Ascomycota</taxon>
        <taxon>Pezizomycotina</taxon>
        <taxon>Dothideomycetes</taxon>
        <taxon>Pleosporomycetidae</taxon>
        <taxon>Pleosporales</taxon>
        <taxon>Massarineae</taxon>
        <taxon>Massarinaceae</taxon>
        <taxon>Byssothecium</taxon>
    </lineage>
</organism>
<feature type="transmembrane region" description="Helical" evidence="6">
    <location>
        <begin position="960"/>
        <end position="985"/>
    </location>
</feature>
<dbReference type="Gene3D" id="3.40.1110.10">
    <property type="entry name" value="Calcium-transporting ATPase, cytoplasmic domain N"/>
    <property type="match status" value="1"/>
</dbReference>
<evidence type="ECO:0000256" key="5">
    <source>
        <dbReference type="ARBA" id="ARBA00023136"/>
    </source>
</evidence>
<dbReference type="InterPro" id="IPR023298">
    <property type="entry name" value="ATPase_P-typ_TM_dom_sf"/>
</dbReference>
<evidence type="ECO:0000313" key="9">
    <source>
        <dbReference type="Proteomes" id="UP000800035"/>
    </source>
</evidence>
<dbReference type="PANTHER" id="PTHR46594">
    <property type="entry name" value="P-TYPE CATION-TRANSPORTING ATPASE"/>
    <property type="match status" value="1"/>
</dbReference>
<keyword evidence="5 6" id="KW-0472">Membrane</keyword>
<dbReference type="Gene3D" id="3.40.50.1000">
    <property type="entry name" value="HAD superfamily/HAD-like"/>
    <property type="match status" value="1"/>
</dbReference>
<dbReference type="GO" id="GO:0046872">
    <property type="term" value="F:metal ion binding"/>
    <property type="evidence" value="ECO:0007669"/>
    <property type="project" value="UniProtKB-KW"/>
</dbReference>
<keyword evidence="9" id="KW-1185">Reference proteome</keyword>
<dbReference type="SUPFAM" id="SSF55008">
    <property type="entry name" value="HMA, heavy metal-associated domain"/>
    <property type="match status" value="1"/>
</dbReference>
<protein>
    <submittedName>
        <fullName evidence="8">Heavy metal translocatin</fullName>
    </submittedName>
</protein>
<evidence type="ECO:0000256" key="3">
    <source>
        <dbReference type="ARBA" id="ARBA00022723"/>
    </source>
</evidence>
<dbReference type="Proteomes" id="UP000800035">
    <property type="component" value="Unassembled WGS sequence"/>
</dbReference>
<evidence type="ECO:0000313" key="8">
    <source>
        <dbReference type="EMBL" id="KAF1956903.1"/>
    </source>
</evidence>
<dbReference type="GO" id="GO:0005524">
    <property type="term" value="F:ATP binding"/>
    <property type="evidence" value="ECO:0007669"/>
    <property type="project" value="InterPro"/>
</dbReference>
<evidence type="ECO:0000259" key="7">
    <source>
        <dbReference type="Pfam" id="PF00122"/>
    </source>
</evidence>
<dbReference type="NCBIfam" id="TIGR01494">
    <property type="entry name" value="ATPase_P-type"/>
    <property type="match status" value="2"/>
</dbReference>
<feature type="transmembrane region" description="Helical" evidence="6">
    <location>
        <begin position="602"/>
        <end position="622"/>
    </location>
</feature>
<name>A0A6A5TVF6_9PLEO</name>
<evidence type="ECO:0000256" key="6">
    <source>
        <dbReference type="SAM" id="Phobius"/>
    </source>
</evidence>
<keyword evidence="4 6" id="KW-1133">Transmembrane helix</keyword>
<dbReference type="SUPFAM" id="SSF81665">
    <property type="entry name" value="Calcium ATPase, transmembrane domain M"/>
    <property type="match status" value="1"/>
</dbReference>
<comment type="subcellular location">
    <subcellularLocation>
        <location evidence="1">Membrane</location>
    </subcellularLocation>
</comment>
<feature type="transmembrane region" description="Helical" evidence="6">
    <location>
        <begin position="435"/>
        <end position="454"/>
    </location>
</feature>
<dbReference type="PRINTS" id="PR00119">
    <property type="entry name" value="CATATPASE"/>
</dbReference>
<dbReference type="EMBL" id="ML976990">
    <property type="protein sequence ID" value="KAF1956903.1"/>
    <property type="molecule type" value="Genomic_DNA"/>
</dbReference>
<evidence type="ECO:0000256" key="4">
    <source>
        <dbReference type="ARBA" id="ARBA00022989"/>
    </source>
</evidence>
<feature type="transmembrane region" description="Helical" evidence="6">
    <location>
        <begin position="642"/>
        <end position="666"/>
    </location>
</feature>
<dbReference type="Gene3D" id="2.70.150.10">
    <property type="entry name" value="Calcium-transporting ATPase, cytoplasmic transduction domain A"/>
    <property type="match status" value="1"/>
</dbReference>
<dbReference type="InterPro" id="IPR001757">
    <property type="entry name" value="P_typ_ATPase"/>
</dbReference>
<dbReference type="GO" id="GO:0016887">
    <property type="term" value="F:ATP hydrolysis activity"/>
    <property type="evidence" value="ECO:0007669"/>
    <property type="project" value="InterPro"/>
</dbReference>
<dbReference type="InterPro" id="IPR023214">
    <property type="entry name" value="HAD_sf"/>
</dbReference>
<dbReference type="InterPro" id="IPR036412">
    <property type="entry name" value="HAD-like_sf"/>
</dbReference>
<dbReference type="Pfam" id="PF00122">
    <property type="entry name" value="E1-E2_ATPase"/>
    <property type="match status" value="1"/>
</dbReference>
<dbReference type="OrthoDB" id="432719at2759"/>
<dbReference type="SUPFAM" id="SSF81653">
    <property type="entry name" value="Calcium ATPase, transduction domain A"/>
    <property type="match status" value="1"/>
</dbReference>
<dbReference type="SUPFAM" id="SSF56784">
    <property type="entry name" value="HAD-like"/>
    <property type="match status" value="1"/>
</dbReference>
<dbReference type="InterPro" id="IPR008250">
    <property type="entry name" value="ATPase_P-typ_transduc_dom_A_sf"/>
</dbReference>
<keyword evidence="3" id="KW-0479">Metal-binding</keyword>
<dbReference type="InterPro" id="IPR059000">
    <property type="entry name" value="ATPase_P-type_domA"/>
</dbReference>
<evidence type="ECO:0000256" key="1">
    <source>
        <dbReference type="ARBA" id="ARBA00004370"/>
    </source>
</evidence>
<feature type="transmembrane region" description="Helical" evidence="6">
    <location>
        <begin position="466"/>
        <end position="484"/>
    </location>
</feature>
<feature type="transmembrane region" description="Helical" evidence="6">
    <location>
        <begin position="991"/>
        <end position="1010"/>
    </location>
</feature>
<accession>A0A6A5TVF6</accession>
<feature type="domain" description="P-type ATPase A" evidence="7">
    <location>
        <begin position="518"/>
        <end position="586"/>
    </location>
</feature>
<dbReference type="Pfam" id="PF00702">
    <property type="entry name" value="Hydrolase"/>
    <property type="match status" value="1"/>
</dbReference>
<dbReference type="InterPro" id="IPR023299">
    <property type="entry name" value="ATPase_P-typ_cyto_dom_N"/>
</dbReference>
<sequence length="1032" mass="112503">MLPPPSTSPTTILSAALNPLLSSSSVASTGTQSTLGCSRLTTAPDYYLDASYLLPTTVMPCCGPRHPSRDSGIVGKGSGNGLASTLPPKYERVMLAIKGLKCGCCEDSISKAIGRISAIRNHQVNIVLARVEFELDTNRSSVAEAIKEFHGATGYAFEEYTPPQGTVLEFLVNDPAAFCRLDMPPGVTLVDSGEKKAWIPSRLFSRCNSLLHLDSQIEQDTRVEAAHVQGDALDESINCISRSTQPPSPSSYTGWHAFSSGDDYPVKEHAREKPISLIGVYTPCKEESLVTASPAKKCSQAMETSRPKQGSPGRNFFQQTVVVHYHPRAIGAREIQHHYKELCPDQDIRLAEVTTQLDLANVAKQLKRSMIILSISISLTVPVLVLAYWTDDRSKLVHAHVALALASLVQAIAIKELAPGAVRSLFHSRLLEIDLLIALSTTIAYVSSIVSYIFQLLGHPLDTGCFFETSTLLVTLILFGRAISEAARYQAAKSVSFRALQENKTLLVVKGATTGASKAEPMDARLLQYGDYFEVHPYTKIVTDGQVVHGGSEVDESMITGESYPVAKGQGSNVYAGTRNHSGRLTNATLTKPRVQALADKFTSGFVPVIVIISALTFGAWMLEGRLTGENWNKTVVSASTYAITTLLVSCPCAIALAAPMVILIASGVSARYGIIFRDPQKLQVARYVTDAIFDKTGTLTSSIPTVAEWEFHGRYDIGFKRTLLNLLQGIQHPVAGPVVPWLLEHFADDENSRDSDNGYDDLELIKMKTVTIFPGKGVEGMCADGVPVRVGSPNWLGVEERESKHTLVCVTISDVHRATFRLKDRIHTAANPVLQHLRDRGITTHMTSGDNKGATSTVASALKISKYNHSFLPEQKQEYVQALQKHGKIVMFIGDGINDAAALAQADVGVHINHTSSDNSPYSSSEQARQAADIILMKPSKLHDILILLDISKAAYRRIILNFVWSAVYNLSAILLASGCFGRVRIPPQFAGLGELVSVLPVVCVALQLKMMDFGKRWRKEERNLLRQRND</sequence>
<dbReference type="AlphaFoldDB" id="A0A6A5TVF6"/>
<feature type="transmembrane region" description="Helical" evidence="6">
    <location>
        <begin position="370"/>
        <end position="390"/>
    </location>
</feature>
<dbReference type="Gene3D" id="3.30.70.100">
    <property type="match status" value="1"/>
</dbReference>
<keyword evidence="2 6" id="KW-0812">Transmembrane</keyword>
<dbReference type="PANTHER" id="PTHR46594:SF4">
    <property type="entry name" value="P-TYPE CATION-TRANSPORTING ATPASE"/>
    <property type="match status" value="1"/>
</dbReference>
<reference evidence="8" key="1">
    <citation type="journal article" date="2020" name="Stud. Mycol.">
        <title>101 Dothideomycetes genomes: a test case for predicting lifestyles and emergence of pathogens.</title>
        <authorList>
            <person name="Haridas S."/>
            <person name="Albert R."/>
            <person name="Binder M."/>
            <person name="Bloem J."/>
            <person name="Labutti K."/>
            <person name="Salamov A."/>
            <person name="Andreopoulos B."/>
            <person name="Baker S."/>
            <person name="Barry K."/>
            <person name="Bills G."/>
            <person name="Bluhm B."/>
            <person name="Cannon C."/>
            <person name="Castanera R."/>
            <person name="Culley D."/>
            <person name="Daum C."/>
            <person name="Ezra D."/>
            <person name="Gonzalez J."/>
            <person name="Henrissat B."/>
            <person name="Kuo A."/>
            <person name="Liang C."/>
            <person name="Lipzen A."/>
            <person name="Lutzoni F."/>
            <person name="Magnuson J."/>
            <person name="Mondo S."/>
            <person name="Nolan M."/>
            <person name="Ohm R."/>
            <person name="Pangilinan J."/>
            <person name="Park H.-J."/>
            <person name="Ramirez L."/>
            <person name="Alfaro M."/>
            <person name="Sun H."/>
            <person name="Tritt A."/>
            <person name="Yoshinaga Y."/>
            <person name="Zwiers L.-H."/>
            <person name="Turgeon B."/>
            <person name="Goodwin S."/>
            <person name="Spatafora J."/>
            <person name="Crous P."/>
            <person name="Grigoriev I."/>
        </authorList>
    </citation>
    <scope>NUCLEOTIDE SEQUENCE</scope>
    <source>
        <strain evidence="8">CBS 675.92</strain>
    </source>
</reference>
<dbReference type="GO" id="GO:0016020">
    <property type="term" value="C:membrane"/>
    <property type="evidence" value="ECO:0007669"/>
    <property type="project" value="UniProtKB-SubCell"/>
</dbReference>
<evidence type="ECO:0000256" key="2">
    <source>
        <dbReference type="ARBA" id="ARBA00022692"/>
    </source>
</evidence>
<gene>
    <name evidence="8" type="ORF">CC80DRAFT_561324</name>
</gene>
<proteinExistence type="predicted"/>